<evidence type="ECO:0000256" key="4">
    <source>
        <dbReference type="ARBA" id="ARBA00022692"/>
    </source>
</evidence>
<keyword evidence="2 7" id="KW-0813">Transport</keyword>
<evidence type="ECO:0000313" key="10">
    <source>
        <dbReference type="Proteomes" id="UP000426246"/>
    </source>
</evidence>
<feature type="transmembrane region" description="Helical" evidence="7">
    <location>
        <begin position="187"/>
        <end position="212"/>
    </location>
</feature>
<comment type="similarity">
    <text evidence="7">Belongs to the binding-protein-dependent transport system permease family.</text>
</comment>
<evidence type="ECO:0000256" key="2">
    <source>
        <dbReference type="ARBA" id="ARBA00022448"/>
    </source>
</evidence>
<organism evidence="9 10">
    <name type="scientific">Paenibacillus psychroresistens</name>
    <dbReference type="NCBI Taxonomy" id="1778678"/>
    <lineage>
        <taxon>Bacteria</taxon>
        <taxon>Bacillati</taxon>
        <taxon>Bacillota</taxon>
        <taxon>Bacilli</taxon>
        <taxon>Bacillales</taxon>
        <taxon>Paenibacillaceae</taxon>
        <taxon>Paenibacillus</taxon>
    </lineage>
</organism>
<dbReference type="PROSITE" id="PS50928">
    <property type="entry name" value="ABC_TM1"/>
    <property type="match status" value="1"/>
</dbReference>
<sequence>MQNVAKAYKAQSFNTLIIHIIFILVTLSMLLPFILVIIISITDEQSLSLSGYQLIPEKISFSAYQYFFKAPQILIRAYGVTTFVTVIGTVISLLLTATLGYAISRRDYGYNRILTFFIFFTMLFNGGLVPFYILMTQWLHLGDTIFALIVPGLINPFYILIMKGFMSKIPMEIIESAKIDGAREWRIFYRIILPLSMPALATLGLFISFAYWNEWFNGLLFINNERLVPLQLLLIRSLKTLDFITSRPEFSASVISLDMSQFPQKAAKFAIAIIAGGPMLVIFPFFQRFFIKGLTVGALKG</sequence>
<evidence type="ECO:0000256" key="6">
    <source>
        <dbReference type="ARBA" id="ARBA00023136"/>
    </source>
</evidence>
<dbReference type="AlphaFoldDB" id="A0A6B8RVJ8"/>
<name>A0A6B8RVJ8_9BACL</name>
<evidence type="ECO:0000256" key="7">
    <source>
        <dbReference type="RuleBase" id="RU363032"/>
    </source>
</evidence>
<dbReference type="InterPro" id="IPR000515">
    <property type="entry name" value="MetI-like"/>
</dbReference>
<dbReference type="OrthoDB" id="9810086at2"/>
<keyword evidence="10" id="KW-1185">Reference proteome</keyword>
<evidence type="ECO:0000256" key="5">
    <source>
        <dbReference type="ARBA" id="ARBA00022989"/>
    </source>
</evidence>
<evidence type="ECO:0000256" key="1">
    <source>
        <dbReference type="ARBA" id="ARBA00004651"/>
    </source>
</evidence>
<dbReference type="KEGG" id="ppsc:EHS13_05755"/>
<comment type="subcellular location">
    <subcellularLocation>
        <location evidence="1 7">Cell membrane</location>
        <topology evidence="1 7">Multi-pass membrane protein</topology>
    </subcellularLocation>
</comment>
<accession>A0A6B8RVJ8</accession>
<protein>
    <submittedName>
        <fullName evidence="9">Carbohydrate ABC transporter permease</fullName>
    </submittedName>
</protein>
<keyword evidence="6 7" id="KW-0472">Membrane</keyword>
<dbReference type="Proteomes" id="UP000426246">
    <property type="component" value="Chromosome"/>
</dbReference>
<dbReference type="GO" id="GO:0055085">
    <property type="term" value="P:transmembrane transport"/>
    <property type="evidence" value="ECO:0007669"/>
    <property type="project" value="InterPro"/>
</dbReference>
<dbReference type="CDD" id="cd06261">
    <property type="entry name" value="TM_PBP2"/>
    <property type="match status" value="1"/>
</dbReference>
<evidence type="ECO:0000259" key="8">
    <source>
        <dbReference type="PROSITE" id="PS50928"/>
    </source>
</evidence>
<keyword evidence="5 7" id="KW-1133">Transmembrane helix</keyword>
<reference evidence="10" key="1">
    <citation type="submission" date="2018-11" db="EMBL/GenBank/DDBJ databases">
        <title>Complete genome sequence of Paenibacillus sp. ML311-T8.</title>
        <authorList>
            <person name="Nam Y.-D."/>
            <person name="Kang J."/>
            <person name="Chung W.-H."/>
            <person name="Park Y.S."/>
        </authorList>
    </citation>
    <scope>NUCLEOTIDE SEQUENCE [LARGE SCALE GENOMIC DNA]</scope>
    <source>
        <strain evidence="10">ML311-T8</strain>
    </source>
</reference>
<dbReference type="GO" id="GO:0005886">
    <property type="term" value="C:plasma membrane"/>
    <property type="evidence" value="ECO:0007669"/>
    <property type="project" value="UniProtKB-SubCell"/>
</dbReference>
<evidence type="ECO:0000313" key="9">
    <source>
        <dbReference type="EMBL" id="QGQ99967.1"/>
    </source>
</evidence>
<dbReference type="SUPFAM" id="SSF161098">
    <property type="entry name" value="MetI-like"/>
    <property type="match status" value="1"/>
</dbReference>
<feature type="transmembrane region" description="Helical" evidence="7">
    <location>
        <begin position="266"/>
        <end position="286"/>
    </location>
</feature>
<feature type="transmembrane region" description="Helical" evidence="7">
    <location>
        <begin position="77"/>
        <end position="101"/>
    </location>
</feature>
<proteinExistence type="inferred from homology"/>
<feature type="domain" description="ABC transmembrane type-1" evidence="8">
    <location>
        <begin position="78"/>
        <end position="286"/>
    </location>
</feature>
<evidence type="ECO:0000256" key="3">
    <source>
        <dbReference type="ARBA" id="ARBA00022475"/>
    </source>
</evidence>
<feature type="transmembrane region" description="Helical" evidence="7">
    <location>
        <begin position="113"/>
        <end position="133"/>
    </location>
</feature>
<feature type="transmembrane region" description="Helical" evidence="7">
    <location>
        <begin position="145"/>
        <end position="166"/>
    </location>
</feature>
<feature type="transmembrane region" description="Helical" evidence="7">
    <location>
        <begin position="16"/>
        <end position="41"/>
    </location>
</feature>
<dbReference type="Pfam" id="PF00528">
    <property type="entry name" value="BPD_transp_1"/>
    <property type="match status" value="1"/>
</dbReference>
<dbReference type="InterPro" id="IPR035906">
    <property type="entry name" value="MetI-like_sf"/>
</dbReference>
<dbReference type="Gene3D" id="1.10.3720.10">
    <property type="entry name" value="MetI-like"/>
    <property type="match status" value="1"/>
</dbReference>
<gene>
    <name evidence="9" type="ORF">EHS13_05755</name>
</gene>
<keyword evidence="4 7" id="KW-0812">Transmembrane</keyword>
<dbReference type="PANTHER" id="PTHR43744">
    <property type="entry name" value="ABC TRANSPORTER PERMEASE PROTEIN MG189-RELATED-RELATED"/>
    <property type="match status" value="1"/>
</dbReference>
<dbReference type="PANTHER" id="PTHR43744:SF9">
    <property type="entry name" value="POLYGALACTURONAN_RHAMNOGALACTURONAN TRANSPORT SYSTEM PERMEASE PROTEIN YTCP"/>
    <property type="match status" value="1"/>
</dbReference>
<dbReference type="EMBL" id="CP034235">
    <property type="protein sequence ID" value="QGQ99967.1"/>
    <property type="molecule type" value="Genomic_DNA"/>
</dbReference>
<keyword evidence="3" id="KW-1003">Cell membrane</keyword>